<feature type="compositionally biased region" description="Basic and acidic residues" evidence="1">
    <location>
        <begin position="13"/>
        <end position="26"/>
    </location>
</feature>
<comment type="caution">
    <text evidence="3">The sequence shown here is derived from an EMBL/GenBank/DDBJ whole genome shotgun (WGS) entry which is preliminary data.</text>
</comment>
<proteinExistence type="predicted"/>
<dbReference type="Proteomes" id="UP001085076">
    <property type="component" value="Miscellaneous, Linkage group lg07"/>
</dbReference>
<dbReference type="GO" id="GO:0005730">
    <property type="term" value="C:nucleolus"/>
    <property type="evidence" value="ECO:0007669"/>
    <property type="project" value="TreeGrafter"/>
</dbReference>
<dbReference type="PANTHER" id="PTHR15682">
    <property type="entry name" value="UNHEALTHY RIBOSOME BIOGENESIS PROTEIN 2 HOMOLOG"/>
    <property type="match status" value="1"/>
</dbReference>
<accession>A0A9D5C762</accession>
<dbReference type="InterPro" id="IPR052609">
    <property type="entry name" value="Ribosome_Biogenesis_Reg"/>
</dbReference>
<sequence length="2054" mass="231587">MAPTPPGTSAKRQRPEGNLEIKESPNGKKPKLRGGVWANLDLILSIQDKHLLLQRKIELAFDFISKDPKITNNTPNSVSISRLVSFLSDWIQSVLISDQNKRTSELFDPCLDFRCWALLRFCVDNSSVGVSPNLLRAVERFARHALNDNAGHSVQLLDQASECLAVILASDLRVFYNSGVDLWVSCAVEIVSLLRRIFSSDDQGACSSTVLLKMSRLLLEHFSSFLRFHPNPKNVFRVFVDRLLEPLLEFLVLLHLRSDTGRSGDVGSLLKMVEEVLSNGLFHPAHISGFSSLRSSSVQQEVRESKGINESYHRHFFRRLEKIIAEKKAMALSGFGYLLRMFVSRVKAQKVASVSFKHDEALRKGTKTSDEAHTTSKPLFEMFVQFMEPLLFECKRFADTEFSGQLSEIQLVEAHGMLKSVNETLASFIQERIYVRTEDTSEGTHCSFLTDVCGNIFSISDRILMIWISVVQINAGVDVKILHLIAKEVLVALRYMLEIEYKAVGDDLARLWLVVLSYSTLSVTLADRKPFALLNSEILNLGCQVINVYSELRQVHVPIFALCKAVRLLIVSDGAGVVDYTRRVYASTLLSETCLESVTSLLWSQEFRLTVSNAVKSIPEGQARGCIQNLTVDFTDSLEWMRFNLVGENGEKLSETENLKINLPDLNLQAEFLGRFLSEVYTILLDSLTVTATNCIFIGNSMKILMKKIRPSFSYLVQDQQDSVDEFCFSVTGCKLSKEVMAECDTHLWTTRNMTWVLVFYFRLYVSCRSLYRQSISLMPPDSSQKASEAMGSLFVMSCGVDWIEKSDCMDEGYFSWIVKPSISLVDAIDSLSLHFLSSNSAGYAPLAYVLHIMALQRLVDLNRQIKSYEFFHEREARFVQMKSDDAHMKKKCKKWKHLLKVSRKEAAELTNFMTGYLPPLASGGRLIDNDGTDEVNDMFFAYEDEWDLGISSLSEKSLPIAIWWLLCQNVDVWCSHSTKKALKKFCSCLLCYSLPCRSSTSTRYSHKLAMCQPLCPRKVTMHLISLEFLSNTVSYEQKVLLKLFPARFCFVLKNSVSPILSSTLASNADLSAAVELSDVMNVLDNRPVVFIDNGDDICDPSSRSLSDTVPLEISGSRYAKGQSISSLDVALEACESLLELLGRMLRVHISARSFIIYTTCILNLEKLLISKLSSYLGNSSMYVPFEIFRLFISCRRTLKYLLMASIEDSEVRKSLFSSVLFTSPLSTLWILKSVYQIVGLPCGFFGQKYISQTNELIFSLMDHTSYIFFALSNGQTIATTPILLDDQESHGESPLHDELNKHDLSLEADEPNTESLMEHISVMLNEQVEEILLFLKNDRRAFRKEAGNRGLNWNTISSVISCSQGFLWGFTSAVDSMYKDCSSENFQPSRSICLLASKVIHFLGVFEDFINLCLNILLTDHGQENEVSYDKCDFSDLNCDGLLGFNDRNVDISMGDIGTGKRGGRVDNSESYYFHNTEQAIRTDCAKASRLKKEKSPSSRANYAATVLQVLQKFDLSKTQYLKETLLQSLLKGENPQMAFVLKQLFVASAAILKLKCLPLFHRATESQINFSSSELSSVYILLSTSRVVLHELAEMPERPQPFSFFWLGGLLSYLEVLGSYFNLTNPDLSKNLFAELIDIHLVAIGKCISLQGKASTLSSHEMNSNTKMLKMQEESSDFDILVLDHGEYSINAFKARLRKSFQMLIKRPLKLHLLTAVKALERALVGVHKSWNMIYEINTGSLDGGMVSSYVAGGIDCLDLVLEIVPGTKQVIRRNISILVSSLFNIVLHLRSPSIFYLEKRPLNETELNPHAGMLILMCVGILTKVAGGRSYKMEPYYVSQCLHLPTALFQNFHQLKASNVGYPNWKISTNQDSRQLMDIQCCSIDNQFSVDLFAACCKLLSTTLRHHKCEAGKCAALVEDSVSTLLNCLEIEDLNFAKRTGAWGLQEAVKCASFFRRIYEEMRHQKDVFGRHSAHFLSGYITTYAGYGHLKLGFKREVDEALRPGVYALIDICTPTDLQRLHTVLGEGPCRSTLANLQRDYRLNFQYEGKI</sequence>
<dbReference type="Pfam" id="PF10441">
    <property type="entry name" value="Urb2"/>
    <property type="match status" value="1"/>
</dbReference>
<evidence type="ECO:0000313" key="3">
    <source>
        <dbReference type="EMBL" id="KAJ0967599.1"/>
    </source>
</evidence>
<feature type="region of interest" description="Disordered" evidence="1">
    <location>
        <begin position="1"/>
        <end position="28"/>
    </location>
</feature>
<dbReference type="EMBL" id="JAGGNH010000007">
    <property type="protein sequence ID" value="KAJ0967599.1"/>
    <property type="molecule type" value="Genomic_DNA"/>
</dbReference>
<dbReference type="InterPro" id="IPR018849">
    <property type="entry name" value="Urb2/Npa2_C"/>
</dbReference>
<name>A0A9D5C762_9LILI</name>
<organism evidence="3 4">
    <name type="scientific">Dioscorea zingiberensis</name>
    <dbReference type="NCBI Taxonomy" id="325984"/>
    <lineage>
        <taxon>Eukaryota</taxon>
        <taxon>Viridiplantae</taxon>
        <taxon>Streptophyta</taxon>
        <taxon>Embryophyta</taxon>
        <taxon>Tracheophyta</taxon>
        <taxon>Spermatophyta</taxon>
        <taxon>Magnoliopsida</taxon>
        <taxon>Liliopsida</taxon>
        <taxon>Dioscoreales</taxon>
        <taxon>Dioscoreaceae</taxon>
        <taxon>Dioscorea</taxon>
    </lineage>
</organism>
<keyword evidence="4" id="KW-1185">Reference proteome</keyword>
<gene>
    <name evidence="3" type="ORF">J5N97_024516</name>
</gene>
<evidence type="ECO:0000256" key="1">
    <source>
        <dbReference type="SAM" id="MobiDB-lite"/>
    </source>
</evidence>
<feature type="domain" description="Nucleolar 27S pre-rRNA processing Urb2/Npa2 C-terminal" evidence="2">
    <location>
        <begin position="1820"/>
        <end position="2053"/>
    </location>
</feature>
<evidence type="ECO:0000313" key="4">
    <source>
        <dbReference type="Proteomes" id="UP001085076"/>
    </source>
</evidence>
<dbReference type="PANTHER" id="PTHR15682:SF2">
    <property type="entry name" value="UNHEALTHY RIBOSOME BIOGENESIS PROTEIN 2 HOMOLOG"/>
    <property type="match status" value="1"/>
</dbReference>
<protein>
    <recommendedName>
        <fullName evidence="2">Nucleolar 27S pre-rRNA processing Urb2/Npa2 C-terminal domain-containing protein</fullName>
    </recommendedName>
</protein>
<reference evidence="3" key="2">
    <citation type="journal article" date="2022" name="Hortic Res">
        <title>The genome of Dioscorea zingiberensis sheds light on the biosynthesis, origin and evolution of the medicinally important diosgenin saponins.</title>
        <authorList>
            <person name="Li Y."/>
            <person name="Tan C."/>
            <person name="Li Z."/>
            <person name="Guo J."/>
            <person name="Li S."/>
            <person name="Chen X."/>
            <person name="Wang C."/>
            <person name="Dai X."/>
            <person name="Yang H."/>
            <person name="Song W."/>
            <person name="Hou L."/>
            <person name="Xu J."/>
            <person name="Tong Z."/>
            <person name="Xu A."/>
            <person name="Yuan X."/>
            <person name="Wang W."/>
            <person name="Yang Q."/>
            <person name="Chen L."/>
            <person name="Sun Z."/>
            <person name="Wang K."/>
            <person name="Pan B."/>
            <person name="Chen J."/>
            <person name="Bao Y."/>
            <person name="Liu F."/>
            <person name="Qi X."/>
            <person name="Gang D.R."/>
            <person name="Wen J."/>
            <person name="Li J."/>
        </authorList>
    </citation>
    <scope>NUCLEOTIDE SEQUENCE</scope>
    <source>
        <strain evidence="3">Dzin_1.0</strain>
    </source>
</reference>
<dbReference type="GO" id="GO:0042254">
    <property type="term" value="P:ribosome biogenesis"/>
    <property type="evidence" value="ECO:0007669"/>
    <property type="project" value="TreeGrafter"/>
</dbReference>
<reference evidence="3" key="1">
    <citation type="submission" date="2021-03" db="EMBL/GenBank/DDBJ databases">
        <authorList>
            <person name="Li Z."/>
            <person name="Yang C."/>
        </authorList>
    </citation>
    <scope>NUCLEOTIDE SEQUENCE</scope>
    <source>
        <strain evidence="3">Dzin_1.0</strain>
        <tissue evidence="3">Leaf</tissue>
    </source>
</reference>
<dbReference type="OrthoDB" id="160374at2759"/>
<evidence type="ECO:0000259" key="2">
    <source>
        <dbReference type="Pfam" id="PF10441"/>
    </source>
</evidence>